<feature type="domain" description="DUF6537" evidence="1">
    <location>
        <begin position="2"/>
        <end position="66"/>
    </location>
</feature>
<dbReference type="AlphaFoldDB" id="A0A645DA77"/>
<evidence type="ECO:0000313" key="2">
    <source>
        <dbReference type="EMBL" id="MPM86087.1"/>
    </source>
</evidence>
<comment type="caution">
    <text evidence="2">The sequence shown here is derived from an EMBL/GenBank/DDBJ whole genome shotgun (WGS) entry which is preliminary data.</text>
</comment>
<proteinExistence type="predicted"/>
<dbReference type="Pfam" id="PF20169">
    <property type="entry name" value="DUF6537"/>
    <property type="match status" value="1"/>
</dbReference>
<gene>
    <name evidence="2" type="ORF">SDC9_133170</name>
</gene>
<name>A0A645DA77_9ZZZZ</name>
<evidence type="ECO:0000259" key="1">
    <source>
        <dbReference type="Pfam" id="PF20169"/>
    </source>
</evidence>
<dbReference type="EMBL" id="VSSQ01034213">
    <property type="protein sequence ID" value="MPM86087.1"/>
    <property type="molecule type" value="Genomic_DNA"/>
</dbReference>
<accession>A0A645DA77</accession>
<organism evidence="2">
    <name type="scientific">bioreactor metagenome</name>
    <dbReference type="NCBI Taxonomy" id="1076179"/>
    <lineage>
        <taxon>unclassified sequences</taxon>
        <taxon>metagenomes</taxon>
        <taxon>ecological metagenomes</taxon>
    </lineage>
</organism>
<protein>
    <recommendedName>
        <fullName evidence="1">DUF6537 domain-containing protein</fullName>
    </recommendedName>
</protein>
<sequence>MFGRSEERRHERALVDSYESMIRNLLANLRADQHAIAVQIAQAALKVRGFGPVKEANRRAYETEIARLLQALAEPAAKREAVSA</sequence>
<dbReference type="InterPro" id="IPR046667">
    <property type="entry name" value="DUF6537"/>
</dbReference>
<reference evidence="2" key="1">
    <citation type="submission" date="2019-08" db="EMBL/GenBank/DDBJ databases">
        <authorList>
            <person name="Kucharzyk K."/>
            <person name="Murdoch R.W."/>
            <person name="Higgins S."/>
            <person name="Loffler F."/>
        </authorList>
    </citation>
    <scope>NUCLEOTIDE SEQUENCE</scope>
</reference>